<gene>
    <name evidence="2" type="ORF">SAMN05661044_01391</name>
</gene>
<reference evidence="3" key="1">
    <citation type="submission" date="2016-10" db="EMBL/GenBank/DDBJ databases">
        <authorList>
            <person name="Varghese N."/>
            <person name="Submissions S."/>
        </authorList>
    </citation>
    <scope>NUCLEOTIDE SEQUENCE [LARGE SCALE GENOMIC DNA]</scope>
    <source>
        <strain evidence="3">DSM 18733</strain>
    </source>
</reference>
<accession>A0A1H7KNG7</accession>
<keyword evidence="1" id="KW-0732">Signal</keyword>
<dbReference type="STRING" id="407022.SAMN05661044_01391"/>
<evidence type="ECO:0000313" key="3">
    <source>
        <dbReference type="Proteomes" id="UP000199421"/>
    </source>
</evidence>
<evidence type="ECO:0000313" key="2">
    <source>
        <dbReference type="EMBL" id="SEK87487.1"/>
    </source>
</evidence>
<dbReference type="EMBL" id="FOAF01000001">
    <property type="protein sequence ID" value="SEK87487.1"/>
    <property type="molecule type" value="Genomic_DNA"/>
</dbReference>
<feature type="chain" id="PRO_5011565076" description="TonB protein C-terminal" evidence="1">
    <location>
        <begin position="22"/>
        <end position="185"/>
    </location>
</feature>
<dbReference type="Proteomes" id="UP000199421">
    <property type="component" value="Unassembled WGS sequence"/>
</dbReference>
<name>A0A1H7KNG7_OLID1</name>
<organism evidence="2 3">
    <name type="scientific">Olivibacter domesticus</name>
    <name type="common">Pseudosphingobacterium domesticum</name>
    <dbReference type="NCBI Taxonomy" id="407022"/>
    <lineage>
        <taxon>Bacteria</taxon>
        <taxon>Pseudomonadati</taxon>
        <taxon>Bacteroidota</taxon>
        <taxon>Sphingobacteriia</taxon>
        <taxon>Sphingobacteriales</taxon>
        <taxon>Sphingobacteriaceae</taxon>
        <taxon>Olivibacter</taxon>
    </lineage>
</organism>
<evidence type="ECO:0000256" key="1">
    <source>
        <dbReference type="SAM" id="SignalP"/>
    </source>
</evidence>
<feature type="signal peptide" evidence="1">
    <location>
        <begin position="1"/>
        <end position="21"/>
    </location>
</feature>
<sequence>MKTKSIFSLFAMLTIIFPVMGQIQVNTNSKVEKGTQENYLLKKEGKNDKGDELISVGNAKNKWENEPLVIPQALRHPGYDNPSIFYRVDFKAIRSLIAPIILAKTKNDEELLMIDYYFTPDGIPKEVVFVTNESTGLSVRDFEKMEKAILTNVRISPRRSDFNPFKGVPFVKISDMFRVVQLREL</sequence>
<keyword evidence="3" id="KW-1185">Reference proteome</keyword>
<dbReference type="AlphaFoldDB" id="A0A1H7KNG7"/>
<evidence type="ECO:0008006" key="4">
    <source>
        <dbReference type="Google" id="ProtNLM"/>
    </source>
</evidence>
<dbReference type="RefSeq" id="WP_139202222.1">
    <property type="nucleotide sequence ID" value="NZ_FOAF01000001.1"/>
</dbReference>
<protein>
    <recommendedName>
        <fullName evidence="4">TonB protein C-terminal</fullName>
    </recommendedName>
</protein>
<proteinExistence type="predicted"/>